<keyword evidence="3" id="KW-1185">Reference proteome</keyword>
<feature type="transmembrane region" description="Helical" evidence="1">
    <location>
        <begin position="32"/>
        <end position="53"/>
    </location>
</feature>
<feature type="transmembrane region" description="Helical" evidence="1">
    <location>
        <begin position="6"/>
        <end position="25"/>
    </location>
</feature>
<comment type="caution">
    <text evidence="2">The sequence shown here is derived from an EMBL/GenBank/DDBJ whole genome shotgun (WGS) entry which is preliminary data.</text>
</comment>
<proteinExistence type="predicted"/>
<dbReference type="Gene3D" id="2.40.50.140">
    <property type="entry name" value="Nucleic acid-binding proteins"/>
    <property type="match status" value="1"/>
</dbReference>
<sequence>MLPFLIVGGIGLVLVIFSLMFDEILDFLDGALSGTAVGSALAVFGASGAIAVANGLPDWSAYLIAALIAIVVFVGVQLLIRSLRRSEDGTPSSPVGLYGVTRSNVSTTSGEVSLDGPHEIETRLAFADEPIPRDTRIRVIELQGSRVRVERAVPLARDETPASEN</sequence>
<evidence type="ECO:0000313" key="3">
    <source>
        <dbReference type="Proteomes" id="UP001157069"/>
    </source>
</evidence>
<gene>
    <name evidence="2" type="ORF">GCM10025869_13960</name>
</gene>
<evidence type="ECO:0000313" key="2">
    <source>
        <dbReference type="EMBL" id="GMA90867.1"/>
    </source>
</evidence>
<dbReference type="EMBL" id="BSVA01000001">
    <property type="protein sequence ID" value="GMA90867.1"/>
    <property type="molecule type" value="Genomic_DNA"/>
</dbReference>
<name>A0ABQ6JRD8_9MICO</name>
<keyword evidence="1" id="KW-1133">Transmembrane helix</keyword>
<protein>
    <recommendedName>
        <fullName evidence="4">NfeD-like C-terminal domain-containing protein</fullName>
    </recommendedName>
</protein>
<accession>A0ABQ6JRD8</accession>
<keyword evidence="1" id="KW-0812">Transmembrane</keyword>
<dbReference type="Proteomes" id="UP001157069">
    <property type="component" value="Unassembled WGS sequence"/>
</dbReference>
<feature type="transmembrane region" description="Helical" evidence="1">
    <location>
        <begin position="59"/>
        <end position="80"/>
    </location>
</feature>
<dbReference type="InterPro" id="IPR012340">
    <property type="entry name" value="NA-bd_OB-fold"/>
</dbReference>
<evidence type="ECO:0000256" key="1">
    <source>
        <dbReference type="SAM" id="Phobius"/>
    </source>
</evidence>
<reference evidence="3" key="1">
    <citation type="journal article" date="2019" name="Int. J. Syst. Evol. Microbiol.">
        <title>The Global Catalogue of Microorganisms (GCM) 10K type strain sequencing project: providing services to taxonomists for standard genome sequencing and annotation.</title>
        <authorList>
            <consortium name="The Broad Institute Genomics Platform"/>
            <consortium name="The Broad Institute Genome Sequencing Center for Infectious Disease"/>
            <person name="Wu L."/>
            <person name="Ma J."/>
        </authorList>
    </citation>
    <scope>NUCLEOTIDE SEQUENCE [LARGE SCALE GENOMIC DNA]</scope>
    <source>
        <strain evidence="3">NBRC 108755</strain>
    </source>
</reference>
<organism evidence="2 3">
    <name type="scientific">Homoserinibacter gongjuensis</name>
    <dbReference type="NCBI Taxonomy" id="1162968"/>
    <lineage>
        <taxon>Bacteria</taxon>
        <taxon>Bacillati</taxon>
        <taxon>Actinomycetota</taxon>
        <taxon>Actinomycetes</taxon>
        <taxon>Micrococcales</taxon>
        <taxon>Microbacteriaceae</taxon>
        <taxon>Homoserinibacter</taxon>
    </lineage>
</organism>
<keyword evidence="1" id="KW-0472">Membrane</keyword>
<evidence type="ECO:0008006" key="4">
    <source>
        <dbReference type="Google" id="ProtNLM"/>
    </source>
</evidence>
<dbReference type="RefSeq" id="WP_284298850.1">
    <property type="nucleotide sequence ID" value="NZ_BSVA01000001.1"/>
</dbReference>